<evidence type="ECO:0000313" key="5">
    <source>
        <dbReference type="EMBL" id="CDO56520.1"/>
    </source>
</evidence>
<dbReference type="GO" id="GO:0005739">
    <property type="term" value="C:mitochondrion"/>
    <property type="evidence" value="ECO:0007669"/>
    <property type="project" value="UniProtKB-SubCell"/>
</dbReference>
<reference evidence="5" key="1">
    <citation type="submission" date="2014-03" db="EMBL/GenBank/DDBJ databases">
        <authorList>
            <person name="Casaregola S."/>
        </authorList>
    </citation>
    <scope>NUCLEOTIDE SEQUENCE [LARGE SCALE GENOMIC DNA]</scope>
    <source>
        <strain evidence="5">CLIB 918</strain>
    </source>
</reference>
<dbReference type="EMBL" id="CCBN010000015">
    <property type="protein sequence ID" value="CDO56520.1"/>
    <property type="molecule type" value="Genomic_DNA"/>
</dbReference>
<comment type="subcellular location">
    <subcellularLocation>
        <location evidence="1">Mitochondrion</location>
    </subcellularLocation>
</comment>
<dbReference type="AlphaFoldDB" id="A0A0J9XGU2"/>
<dbReference type="InterPro" id="IPR018828">
    <property type="entry name" value="RRG7"/>
</dbReference>
<protein>
    <recommendedName>
        <fullName evidence="3">Required for respiratory growth protein 7, mitochondrial</fullName>
    </recommendedName>
</protein>
<dbReference type="Pfam" id="PF10356">
    <property type="entry name" value="RRG7"/>
    <property type="match status" value="1"/>
</dbReference>
<evidence type="ECO:0000313" key="6">
    <source>
        <dbReference type="Proteomes" id="UP000242525"/>
    </source>
</evidence>
<evidence type="ECO:0000256" key="1">
    <source>
        <dbReference type="ARBA" id="ARBA00004173"/>
    </source>
</evidence>
<gene>
    <name evidence="5" type="ORF">BN980_GECA15s02408g</name>
</gene>
<keyword evidence="6" id="KW-1185">Reference proteome</keyword>
<sequence length="379" mass="39822">MLFFTRFLHPSSSIVATYRSLSHLAEAPSLLEFGKWPTTAPHSLSPSASFLREFPTAKSQLINSTRTKNNKKKGTDIAAKPTCLGSYLAHLKARNRSPTGSSHHRGALYEYACLEVLRQLGGSDAGIGFHALVARGGPGDGGVDLSGLWVNPSVARVGTNNSASNSDSSATAVVKLQAVMSTTTAISGAVVRSTEPRDIRSNALNVFVQCKNLSTPLSSSVVRELVGTYILATTSTSSCYRGLGTSLLQIDMNSLTDFSLAGSPDTMAIRPYAAGGTTSTVVVPTAALSTIMLLMSHTGLTREAEALLRGASVPLVFMRVPRPELLPGNGDSSREFNPRAYRLAGGAIDTIVSGPARRLLGTCGAGFVTPRGLIGKKVI</sequence>
<evidence type="ECO:0000256" key="2">
    <source>
        <dbReference type="ARBA" id="ARBA00009554"/>
    </source>
</evidence>
<accession>A0A0J9XGU2</accession>
<dbReference type="Proteomes" id="UP000242525">
    <property type="component" value="Unassembled WGS sequence"/>
</dbReference>
<dbReference type="PANTHER" id="PTHR28133:SF1">
    <property type="entry name" value="REQUIRED FOR RESPIRATORY GROWTH PROTEIN 7, MITOCHONDRIAL"/>
    <property type="match status" value="1"/>
</dbReference>
<dbReference type="PANTHER" id="PTHR28133">
    <property type="entry name" value="REQUIRED FOR RESPIRATORY GROWTH PROTEIN 7, MITOCHONDRIAL"/>
    <property type="match status" value="1"/>
</dbReference>
<comment type="similarity">
    <text evidence="2">Belongs to the RRG7 family.</text>
</comment>
<evidence type="ECO:0000256" key="4">
    <source>
        <dbReference type="ARBA" id="ARBA00023128"/>
    </source>
</evidence>
<name>A0A0J9XGU2_GEOCN</name>
<organism evidence="5 6">
    <name type="scientific">Geotrichum candidum</name>
    <name type="common">Oospora lactis</name>
    <name type="synonym">Dipodascus geotrichum</name>
    <dbReference type="NCBI Taxonomy" id="1173061"/>
    <lineage>
        <taxon>Eukaryota</taxon>
        <taxon>Fungi</taxon>
        <taxon>Dikarya</taxon>
        <taxon>Ascomycota</taxon>
        <taxon>Saccharomycotina</taxon>
        <taxon>Dipodascomycetes</taxon>
        <taxon>Dipodascales</taxon>
        <taxon>Dipodascaceae</taxon>
        <taxon>Geotrichum</taxon>
    </lineage>
</organism>
<evidence type="ECO:0000256" key="3">
    <source>
        <dbReference type="ARBA" id="ARBA00014638"/>
    </source>
</evidence>
<proteinExistence type="inferred from homology"/>
<comment type="caution">
    <text evidence="5">The sequence shown here is derived from an EMBL/GenBank/DDBJ whole genome shotgun (WGS) entry which is preliminary data.</text>
</comment>
<keyword evidence="4" id="KW-0496">Mitochondrion</keyword>